<organism evidence="1 2">
    <name type="scientific">Nesterenkonia rhizosphaerae</name>
    <dbReference type="NCBI Taxonomy" id="1348272"/>
    <lineage>
        <taxon>Bacteria</taxon>
        <taxon>Bacillati</taxon>
        <taxon>Actinomycetota</taxon>
        <taxon>Actinomycetes</taxon>
        <taxon>Micrococcales</taxon>
        <taxon>Micrococcaceae</taxon>
        <taxon>Nesterenkonia</taxon>
    </lineage>
</organism>
<keyword evidence="2" id="KW-1185">Reference proteome</keyword>
<evidence type="ECO:0008006" key="3">
    <source>
        <dbReference type="Google" id="ProtNLM"/>
    </source>
</evidence>
<gene>
    <name evidence="1" type="ORF">GCM10025790_21140</name>
</gene>
<dbReference type="EMBL" id="BAABLW010000007">
    <property type="protein sequence ID" value="GAA4923749.1"/>
    <property type="molecule type" value="Genomic_DNA"/>
</dbReference>
<sequence>MSGHANSESDALPRPASTDQILTALSAHRIAGLSESHVQSTISEALTSAGIDHTREYRLSRRDRIDFLIGTVGIEVKIKGSRADVIRQLGRYAESQQITELILACSMRRLLYGVPNEILGVPVRKHLLQGGLS</sequence>
<protein>
    <recommendedName>
        <fullName evidence="3">GxxExxY protein</fullName>
    </recommendedName>
</protein>
<reference evidence="2" key="1">
    <citation type="journal article" date="2019" name="Int. J. Syst. Evol. Microbiol.">
        <title>The Global Catalogue of Microorganisms (GCM) 10K type strain sequencing project: providing services to taxonomists for standard genome sequencing and annotation.</title>
        <authorList>
            <consortium name="The Broad Institute Genomics Platform"/>
            <consortium name="The Broad Institute Genome Sequencing Center for Infectious Disease"/>
            <person name="Wu L."/>
            <person name="Ma J."/>
        </authorList>
    </citation>
    <scope>NUCLEOTIDE SEQUENCE [LARGE SCALE GENOMIC DNA]</scope>
    <source>
        <strain evidence="2">JCM 19129</strain>
    </source>
</reference>
<dbReference type="Proteomes" id="UP001500368">
    <property type="component" value="Unassembled WGS sequence"/>
</dbReference>
<evidence type="ECO:0000313" key="1">
    <source>
        <dbReference type="EMBL" id="GAA4923749.1"/>
    </source>
</evidence>
<proteinExistence type="predicted"/>
<evidence type="ECO:0000313" key="2">
    <source>
        <dbReference type="Proteomes" id="UP001500368"/>
    </source>
</evidence>
<comment type="caution">
    <text evidence="1">The sequence shown here is derived from an EMBL/GenBank/DDBJ whole genome shotgun (WGS) entry which is preliminary data.</text>
</comment>
<accession>A0ABP9G369</accession>
<name>A0ABP9G369_9MICC</name>